<accession>A0A6J6I2K8</accession>
<organism evidence="1">
    <name type="scientific">freshwater metagenome</name>
    <dbReference type="NCBI Taxonomy" id="449393"/>
    <lineage>
        <taxon>unclassified sequences</taxon>
        <taxon>metagenomes</taxon>
        <taxon>ecological metagenomes</taxon>
    </lineage>
</organism>
<dbReference type="EMBL" id="CAEZVB010000022">
    <property type="protein sequence ID" value="CAB4619566.1"/>
    <property type="molecule type" value="Genomic_DNA"/>
</dbReference>
<evidence type="ECO:0000313" key="1">
    <source>
        <dbReference type="EMBL" id="CAB4619566.1"/>
    </source>
</evidence>
<reference evidence="1" key="1">
    <citation type="submission" date="2020-05" db="EMBL/GenBank/DDBJ databases">
        <authorList>
            <person name="Chiriac C."/>
            <person name="Salcher M."/>
            <person name="Ghai R."/>
            <person name="Kavagutti S V."/>
        </authorList>
    </citation>
    <scope>NUCLEOTIDE SEQUENCE</scope>
</reference>
<dbReference type="Gene3D" id="3.30.565.10">
    <property type="entry name" value="Histidine kinase-like ATPase, C-terminal domain"/>
    <property type="match status" value="1"/>
</dbReference>
<protein>
    <submittedName>
        <fullName evidence="1">Unannotated protein</fullName>
    </submittedName>
</protein>
<proteinExistence type="predicted"/>
<dbReference type="InterPro" id="IPR036890">
    <property type="entry name" value="HATPase_C_sf"/>
</dbReference>
<gene>
    <name evidence="1" type="ORF">UFOPK1908_00657</name>
    <name evidence="2" type="ORF">UFOPK3576_00294</name>
</gene>
<sequence length="124" mass="13368">MSIALHLPAHAAYASVARSMAATIAARCELTYDRVEDARLAIDEAFNQVITNASVNAEVVCTFIEEIGAIEFMVQSRTDLEELLPTNTFSWTVLSALADEVHNTNVDGILSVIARVQESTNAAA</sequence>
<dbReference type="AlphaFoldDB" id="A0A6J6I2K8"/>
<evidence type="ECO:0000313" key="2">
    <source>
        <dbReference type="EMBL" id="CAB4897814.1"/>
    </source>
</evidence>
<name>A0A6J6I2K8_9ZZZZ</name>
<dbReference type="EMBL" id="CAFBMO010000007">
    <property type="protein sequence ID" value="CAB4897814.1"/>
    <property type="molecule type" value="Genomic_DNA"/>
</dbReference>